<dbReference type="RefSeq" id="WP_338119803.1">
    <property type="nucleotide sequence ID" value="NZ_JACCFO010000001.1"/>
</dbReference>
<proteinExistence type="predicted"/>
<feature type="domain" description="MmyB-like transcription regulator ligand binding" evidence="1">
    <location>
        <begin position="31"/>
        <end position="191"/>
    </location>
</feature>
<dbReference type="InterPro" id="IPR041413">
    <property type="entry name" value="MLTR_LBD"/>
</dbReference>
<evidence type="ECO:0000313" key="3">
    <source>
        <dbReference type="Proteomes" id="UP000575985"/>
    </source>
</evidence>
<organism evidence="2 3">
    <name type="scientific">Streptomonospora nanhaiensis</name>
    <dbReference type="NCBI Taxonomy" id="1323731"/>
    <lineage>
        <taxon>Bacteria</taxon>
        <taxon>Bacillati</taxon>
        <taxon>Actinomycetota</taxon>
        <taxon>Actinomycetes</taxon>
        <taxon>Streptosporangiales</taxon>
        <taxon>Nocardiopsidaceae</taxon>
        <taxon>Streptomonospora</taxon>
    </lineage>
</organism>
<dbReference type="EMBL" id="JACCFO010000001">
    <property type="protein sequence ID" value="NYI97747.1"/>
    <property type="molecule type" value="Genomic_DNA"/>
</dbReference>
<dbReference type="Pfam" id="PF17765">
    <property type="entry name" value="MLTR_LBD"/>
    <property type="match status" value="1"/>
</dbReference>
<evidence type="ECO:0000259" key="1">
    <source>
        <dbReference type="Pfam" id="PF17765"/>
    </source>
</evidence>
<dbReference type="AlphaFoldDB" id="A0A853BT90"/>
<dbReference type="PANTHER" id="PTHR35010">
    <property type="entry name" value="BLL4672 PROTEIN-RELATED"/>
    <property type="match status" value="1"/>
</dbReference>
<reference evidence="2 3" key="1">
    <citation type="submission" date="2020-07" db="EMBL/GenBank/DDBJ databases">
        <title>Sequencing the genomes of 1000 actinobacteria strains.</title>
        <authorList>
            <person name="Klenk H.-P."/>
        </authorList>
    </citation>
    <scope>NUCLEOTIDE SEQUENCE [LARGE SCALE GENOMIC DNA]</scope>
    <source>
        <strain evidence="2 3">DSM 45927</strain>
    </source>
</reference>
<accession>A0A853BT90</accession>
<sequence length="208" mass="22588">MAERVHLRNLAKEASGADVLCPGGMPPDRQVRPTMRARLDRLEPAPAALFDRPGETLAHTAAYERLAGPLGLLDGSPPNRVRYLFTDPRARAVFPDWDRVADQQVALLKSESSSSDLHLAHLVDELTITAGAPFAERMAAVPAAPRRTSAERVVHPEAGELRLTFEILDAEGQHLVVHLPADDASAAALDRITARRPGALRPVREGTR</sequence>
<dbReference type="PANTHER" id="PTHR35010:SF2">
    <property type="entry name" value="BLL4672 PROTEIN"/>
    <property type="match status" value="1"/>
</dbReference>
<dbReference type="Proteomes" id="UP000575985">
    <property type="component" value="Unassembled WGS sequence"/>
</dbReference>
<dbReference type="Gene3D" id="3.30.450.180">
    <property type="match status" value="1"/>
</dbReference>
<evidence type="ECO:0000313" key="2">
    <source>
        <dbReference type="EMBL" id="NYI97747.1"/>
    </source>
</evidence>
<gene>
    <name evidence="2" type="ORF">HNR12_004024</name>
</gene>
<protein>
    <recommendedName>
        <fullName evidence="1">MmyB-like transcription regulator ligand binding domain-containing protein</fullName>
    </recommendedName>
</protein>
<comment type="caution">
    <text evidence="2">The sequence shown here is derived from an EMBL/GenBank/DDBJ whole genome shotgun (WGS) entry which is preliminary data.</text>
</comment>
<keyword evidence="3" id="KW-1185">Reference proteome</keyword>
<name>A0A853BT90_9ACTN</name>